<dbReference type="EMBL" id="OBQC01000002">
    <property type="protein sequence ID" value="SOC36032.1"/>
    <property type="molecule type" value="Genomic_DNA"/>
</dbReference>
<accession>A0A285U2H4</accession>
<dbReference type="SUPFAM" id="SSF55961">
    <property type="entry name" value="Bet v1-like"/>
    <property type="match status" value="1"/>
</dbReference>
<evidence type="ECO:0000313" key="1">
    <source>
        <dbReference type="EMBL" id="SOC36032.1"/>
    </source>
</evidence>
<name>A0A285U2H4_9BACL</name>
<organism evidence="1 2">
    <name type="scientific">Ureibacillus acetophenoni</name>
    <dbReference type="NCBI Taxonomy" id="614649"/>
    <lineage>
        <taxon>Bacteria</taxon>
        <taxon>Bacillati</taxon>
        <taxon>Bacillota</taxon>
        <taxon>Bacilli</taxon>
        <taxon>Bacillales</taxon>
        <taxon>Caryophanaceae</taxon>
        <taxon>Ureibacillus</taxon>
    </lineage>
</organism>
<keyword evidence="2" id="KW-1185">Reference proteome</keyword>
<dbReference type="Gene3D" id="3.30.530.20">
    <property type="match status" value="1"/>
</dbReference>
<dbReference type="InterPro" id="IPR023393">
    <property type="entry name" value="START-like_dom_sf"/>
</dbReference>
<gene>
    <name evidence="1" type="ORF">SAMN05877842_10266</name>
</gene>
<proteinExistence type="predicted"/>
<evidence type="ECO:0008006" key="3">
    <source>
        <dbReference type="Google" id="ProtNLM"/>
    </source>
</evidence>
<reference evidence="2" key="1">
    <citation type="submission" date="2017-08" db="EMBL/GenBank/DDBJ databases">
        <authorList>
            <person name="Varghese N."/>
            <person name="Submissions S."/>
        </authorList>
    </citation>
    <scope>NUCLEOTIDE SEQUENCE [LARGE SCALE GENOMIC DNA]</scope>
    <source>
        <strain evidence="2">JC23</strain>
    </source>
</reference>
<dbReference type="AlphaFoldDB" id="A0A285U2H4"/>
<protein>
    <recommendedName>
        <fullName evidence="3">Activator of Hsp90 ATPase-like protein</fullName>
    </recommendedName>
</protein>
<dbReference type="Proteomes" id="UP000219252">
    <property type="component" value="Unassembled WGS sequence"/>
</dbReference>
<sequence>MGRSIVRFEVFPMNNGSKLIMKEFINQLTDHTPKDLAGWQVCLMHLSNVINDSTIEIPDNEWEKWYEEYKSLVEQYK</sequence>
<evidence type="ECO:0000313" key="2">
    <source>
        <dbReference type="Proteomes" id="UP000219252"/>
    </source>
</evidence>